<dbReference type="AlphaFoldDB" id="A0A850ELQ3"/>
<accession>A0A850ELQ3</accession>
<dbReference type="Pfam" id="PF04248">
    <property type="entry name" value="NTP_transf_9"/>
    <property type="match status" value="2"/>
</dbReference>
<feature type="domain" description="DUF427" evidence="1">
    <location>
        <begin position="193"/>
        <end position="283"/>
    </location>
</feature>
<dbReference type="Proteomes" id="UP000564806">
    <property type="component" value="Unassembled WGS sequence"/>
</dbReference>
<organism evidence="2 3">
    <name type="scientific">Paenibacillus agri</name>
    <dbReference type="NCBI Taxonomy" id="2744309"/>
    <lineage>
        <taxon>Bacteria</taxon>
        <taxon>Bacillati</taxon>
        <taxon>Bacillota</taxon>
        <taxon>Bacilli</taxon>
        <taxon>Bacillales</taxon>
        <taxon>Paenibacillaceae</taxon>
        <taxon>Paenibacillus</taxon>
    </lineage>
</organism>
<evidence type="ECO:0000313" key="3">
    <source>
        <dbReference type="Proteomes" id="UP000564806"/>
    </source>
</evidence>
<dbReference type="InterPro" id="IPR007361">
    <property type="entry name" value="DUF427"/>
</dbReference>
<reference evidence="2" key="1">
    <citation type="submission" date="2020-06" db="EMBL/GenBank/DDBJ databases">
        <title>Paenibacillus sp. nov., isolated from soil.</title>
        <authorList>
            <person name="Seo Y.L."/>
        </authorList>
    </citation>
    <scope>NUCLEOTIDE SEQUENCE [LARGE SCALE GENOMIC DNA]</scope>
    <source>
        <strain evidence="2">JW14</strain>
    </source>
</reference>
<dbReference type="PANTHER" id="PTHR34310">
    <property type="entry name" value="DUF427 DOMAIN PROTEIN (AFU_ORTHOLOGUE AFUA_3G02220)"/>
    <property type="match status" value="1"/>
</dbReference>
<sequence>MTPFDQKTANTIKRVPFVITDEERGLLPRFANRPPAAALPQESSGLTRRYPPYPERYTFEPSERWVRAVVGDVAVVDSRSQILVWEPRHKVPEYGFPVEHVRTDLLTPSEGVPEPGVFYRPRTTDVKWFDLHLGERHIPFAAWAWNEPGLEGYLGVNWFLGVLDGWYEEDQPVMTHPRDPHNRVDALPSSRHVAVKVNGRVIAETNDPVLVYETGLPTRYYFPIEAVDFSALTETEDWSECPYKGYSDRYWRSSEGEDLIAWSYSDPRPELSVIAGRIAFYNERVELLVDGESVN</sequence>
<evidence type="ECO:0000259" key="1">
    <source>
        <dbReference type="Pfam" id="PF04248"/>
    </source>
</evidence>
<dbReference type="Gene3D" id="2.170.150.40">
    <property type="entry name" value="Domain of unknown function (DUF427)"/>
    <property type="match status" value="2"/>
</dbReference>
<evidence type="ECO:0000313" key="2">
    <source>
        <dbReference type="EMBL" id="NUU59061.1"/>
    </source>
</evidence>
<dbReference type="RefSeq" id="WP_175369773.1">
    <property type="nucleotide sequence ID" value="NZ_JABWCS010000176.1"/>
</dbReference>
<proteinExistence type="predicted"/>
<keyword evidence="3" id="KW-1185">Reference proteome</keyword>
<dbReference type="PANTHER" id="PTHR34310:SF9">
    <property type="entry name" value="BLR5716 PROTEIN"/>
    <property type="match status" value="1"/>
</dbReference>
<protein>
    <submittedName>
        <fullName evidence="2">DUF427 domain-containing protein</fullName>
    </submittedName>
</protein>
<feature type="domain" description="DUF427" evidence="1">
    <location>
        <begin position="66"/>
        <end position="148"/>
    </location>
</feature>
<gene>
    <name evidence="2" type="ORF">HPT30_01515</name>
</gene>
<dbReference type="InterPro" id="IPR038694">
    <property type="entry name" value="DUF427_sf"/>
</dbReference>
<dbReference type="EMBL" id="JABWCS010000176">
    <property type="protein sequence ID" value="NUU59061.1"/>
    <property type="molecule type" value="Genomic_DNA"/>
</dbReference>
<name>A0A850ELQ3_9BACL</name>
<comment type="caution">
    <text evidence="2">The sequence shown here is derived from an EMBL/GenBank/DDBJ whole genome shotgun (WGS) entry which is preliminary data.</text>
</comment>